<gene>
    <name evidence="1" type="ORF">L596_000752</name>
</gene>
<dbReference type="AlphaFoldDB" id="A0A4U8ULH3"/>
<evidence type="ECO:0000313" key="2">
    <source>
        <dbReference type="Proteomes" id="UP000298663"/>
    </source>
</evidence>
<dbReference type="EMBL" id="AZBU02000001">
    <property type="protein sequence ID" value="TMS32967.1"/>
    <property type="molecule type" value="Genomic_DNA"/>
</dbReference>
<dbReference type="EMBL" id="CM016762">
    <property type="protein sequence ID" value="TMS32967.1"/>
    <property type="molecule type" value="Genomic_DNA"/>
</dbReference>
<name>A0A4U8ULH3_STECR</name>
<protein>
    <submittedName>
        <fullName evidence="1">Uncharacterized protein</fullName>
    </submittedName>
</protein>
<accession>A0A4U8ULH3</accession>
<proteinExistence type="predicted"/>
<keyword evidence="2" id="KW-1185">Reference proteome</keyword>
<comment type="caution">
    <text evidence="1">The sequence shown here is derived from an EMBL/GenBank/DDBJ whole genome shotgun (WGS) entry which is preliminary data.</text>
</comment>
<organism evidence="1 2">
    <name type="scientific">Steinernema carpocapsae</name>
    <name type="common">Entomopathogenic nematode</name>
    <dbReference type="NCBI Taxonomy" id="34508"/>
    <lineage>
        <taxon>Eukaryota</taxon>
        <taxon>Metazoa</taxon>
        <taxon>Ecdysozoa</taxon>
        <taxon>Nematoda</taxon>
        <taxon>Chromadorea</taxon>
        <taxon>Rhabditida</taxon>
        <taxon>Tylenchina</taxon>
        <taxon>Panagrolaimomorpha</taxon>
        <taxon>Strongyloidoidea</taxon>
        <taxon>Steinernematidae</taxon>
        <taxon>Steinernema</taxon>
    </lineage>
</organism>
<sequence>MYLLCELQIFMHCIVTHSTSTACLLVQLVVLTKLSRKSNVATWVKATNPNHYIDHTESGSIRSRID</sequence>
<evidence type="ECO:0000313" key="1">
    <source>
        <dbReference type="EMBL" id="TMS32967.1"/>
    </source>
</evidence>
<dbReference type="Proteomes" id="UP000298663">
    <property type="component" value="Chromosome X"/>
</dbReference>
<reference evidence="1 2" key="2">
    <citation type="journal article" date="2019" name="G3 (Bethesda)">
        <title>Hybrid Assembly of the Genome of the Entomopathogenic Nematode Steinernema carpocapsae Identifies the X-Chromosome.</title>
        <authorList>
            <person name="Serra L."/>
            <person name="Macchietto M."/>
            <person name="Macias-Munoz A."/>
            <person name="McGill C.J."/>
            <person name="Rodriguez I.M."/>
            <person name="Rodriguez B."/>
            <person name="Murad R."/>
            <person name="Mortazavi A."/>
        </authorList>
    </citation>
    <scope>NUCLEOTIDE SEQUENCE [LARGE SCALE GENOMIC DNA]</scope>
    <source>
        <strain evidence="1 2">ALL</strain>
    </source>
</reference>
<reference evidence="1 2" key="1">
    <citation type="journal article" date="2015" name="Genome Biol.">
        <title>Comparative genomics of Steinernema reveals deeply conserved gene regulatory networks.</title>
        <authorList>
            <person name="Dillman A.R."/>
            <person name="Macchietto M."/>
            <person name="Porter C.F."/>
            <person name="Rogers A."/>
            <person name="Williams B."/>
            <person name="Antoshechkin I."/>
            <person name="Lee M.M."/>
            <person name="Goodwin Z."/>
            <person name="Lu X."/>
            <person name="Lewis E.E."/>
            <person name="Goodrich-Blair H."/>
            <person name="Stock S.P."/>
            <person name="Adams B.J."/>
            <person name="Sternberg P.W."/>
            <person name="Mortazavi A."/>
        </authorList>
    </citation>
    <scope>NUCLEOTIDE SEQUENCE [LARGE SCALE GENOMIC DNA]</scope>
    <source>
        <strain evidence="1 2">ALL</strain>
    </source>
</reference>